<accession>A0A4R3MQR8</accession>
<keyword evidence="2" id="KW-0663">Pyridoxal phosphate</keyword>
<dbReference type="InterPro" id="IPR015421">
    <property type="entry name" value="PyrdxlP-dep_Trfase_major"/>
</dbReference>
<dbReference type="OrthoDB" id="9813612at2"/>
<dbReference type="GO" id="GO:0030170">
    <property type="term" value="F:pyridoxal phosphate binding"/>
    <property type="evidence" value="ECO:0007669"/>
    <property type="project" value="InterPro"/>
</dbReference>
<dbReference type="RefSeq" id="WP_132251281.1">
    <property type="nucleotide sequence ID" value="NZ_SMAL01000003.1"/>
</dbReference>
<dbReference type="SUPFAM" id="SSF53383">
    <property type="entry name" value="PLP-dependent transferases"/>
    <property type="match status" value="1"/>
</dbReference>
<comment type="caution">
    <text evidence="5">The sequence shown here is derived from an EMBL/GenBank/DDBJ whole genome shotgun (WGS) entry which is preliminary data.</text>
</comment>
<protein>
    <recommendedName>
        <fullName evidence="3">Aminotransferase</fullName>
        <ecNumber evidence="3">2.6.1.-</ecNumber>
    </recommendedName>
</protein>
<reference evidence="5 6" key="1">
    <citation type="submission" date="2019-03" db="EMBL/GenBank/DDBJ databases">
        <title>Genomic Encyclopedia of Type Strains, Phase IV (KMG-IV): sequencing the most valuable type-strain genomes for metagenomic binning, comparative biology and taxonomic classification.</title>
        <authorList>
            <person name="Goeker M."/>
        </authorList>
    </citation>
    <scope>NUCLEOTIDE SEQUENCE [LARGE SCALE GENOMIC DNA]</scope>
    <source>
        <strain evidence="5 6">DSM 24629</strain>
    </source>
</reference>
<dbReference type="AlphaFoldDB" id="A0A4R3MQR8"/>
<dbReference type="PROSITE" id="PS00105">
    <property type="entry name" value="AA_TRANSFER_CLASS_1"/>
    <property type="match status" value="1"/>
</dbReference>
<dbReference type="InterPro" id="IPR015422">
    <property type="entry name" value="PyrdxlP-dep_Trfase_small"/>
</dbReference>
<comment type="similarity">
    <text evidence="3">Belongs to the class-I pyridoxal-phosphate-dependent aminotransferase family.</text>
</comment>
<comment type="cofactor">
    <cofactor evidence="1 3">
        <name>pyridoxal 5'-phosphate</name>
        <dbReference type="ChEBI" id="CHEBI:597326"/>
    </cofactor>
</comment>
<evidence type="ECO:0000256" key="3">
    <source>
        <dbReference type="RuleBase" id="RU000481"/>
    </source>
</evidence>
<dbReference type="EMBL" id="SMAL01000003">
    <property type="protein sequence ID" value="TCT15521.1"/>
    <property type="molecule type" value="Genomic_DNA"/>
</dbReference>
<dbReference type="Gene3D" id="3.40.640.10">
    <property type="entry name" value="Type I PLP-dependent aspartate aminotransferase-like (Major domain)"/>
    <property type="match status" value="1"/>
</dbReference>
<evidence type="ECO:0000256" key="1">
    <source>
        <dbReference type="ARBA" id="ARBA00001933"/>
    </source>
</evidence>
<organism evidence="5 6">
    <name type="scientific">Natranaerovirga pectinivora</name>
    <dbReference type="NCBI Taxonomy" id="682400"/>
    <lineage>
        <taxon>Bacteria</taxon>
        <taxon>Bacillati</taxon>
        <taxon>Bacillota</taxon>
        <taxon>Clostridia</taxon>
        <taxon>Lachnospirales</taxon>
        <taxon>Natranaerovirgaceae</taxon>
        <taxon>Natranaerovirga</taxon>
    </lineage>
</organism>
<keyword evidence="3" id="KW-0808">Transferase</keyword>
<name>A0A4R3MQR8_9FIRM</name>
<gene>
    <name evidence="5" type="ORF">EDC18_103226</name>
</gene>
<dbReference type="EC" id="2.6.1.-" evidence="3"/>
<keyword evidence="3" id="KW-0032">Aminotransferase</keyword>
<dbReference type="GO" id="GO:0008483">
    <property type="term" value="F:transaminase activity"/>
    <property type="evidence" value="ECO:0007669"/>
    <property type="project" value="UniProtKB-KW"/>
</dbReference>
<dbReference type="Pfam" id="PF00155">
    <property type="entry name" value="Aminotran_1_2"/>
    <property type="match status" value="1"/>
</dbReference>
<evidence type="ECO:0000313" key="6">
    <source>
        <dbReference type="Proteomes" id="UP000294902"/>
    </source>
</evidence>
<keyword evidence="6" id="KW-1185">Reference proteome</keyword>
<dbReference type="CDD" id="cd00609">
    <property type="entry name" value="AAT_like"/>
    <property type="match status" value="1"/>
</dbReference>
<dbReference type="Proteomes" id="UP000294902">
    <property type="component" value="Unassembled WGS sequence"/>
</dbReference>
<evidence type="ECO:0000256" key="2">
    <source>
        <dbReference type="ARBA" id="ARBA00022898"/>
    </source>
</evidence>
<proteinExistence type="inferred from homology"/>
<dbReference type="InterPro" id="IPR004839">
    <property type="entry name" value="Aminotransferase_I/II_large"/>
</dbReference>
<evidence type="ECO:0000313" key="5">
    <source>
        <dbReference type="EMBL" id="TCT15521.1"/>
    </source>
</evidence>
<evidence type="ECO:0000259" key="4">
    <source>
        <dbReference type="Pfam" id="PF00155"/>
    </source>
</evidence>
<dbReference type="InterPro" id="IPR004838">
    <property type="entry name" value="NHTrfase_class1_PyrdxlP-BS"/>
</dbReference>
<dbReference type="PANTHER" id="PTHR42885">
    <property type="entry name" value="HISTIDINOL-PHOSPHATE AMINOTRANSFERASE-RELATED"/>
    <property type="match status" value="1"/>
</dbReference>
<sequence>MGLVIEAKNNRQNNNKMNIHGGVINEKILDFSVNINPIPLSPSVKEALVEGINEINKYPEIIGESSIKFLGDYYNTSSKRIIIGNGAMELIYLFARAFKPKEVMIISPTFNEYERAFKLNGAKIYHYVLERENQFKLNVEDFLRTIVKKKPECVVICNPNNPTGQIIDKETIKRIATQLKSWDGMLMLDESFIDISFGASCYNIKPQNIMVIQSLTKYYSIPGLRLGIGFASPSIIEKLYTYKEPWTINTLALAALNPLLEDSERKEKTIQWLLDEKYYIETNLMKFHYLNFYSSNTNFILIKLEDSRLPKWLLKGDNPIKVRTCEDFIGLGKNFIRIAIKDHNDNRRLIHKMREYK</sequence>
<feature type="domain" description="Aminotransferase class I/classII large" evidence="4">
    <location>
        <begin position="27"/>
        <end position="350"/>
    </location>
</feature>
<dbReference type="InterPro" id="IPR015424">
    <property type="entry name" value="PyrdxlP-dep_Trfase"/>
</dbReference>
<dbReference type="PANTHER" id="PTHR42885:SF1">
    <property type="entry name" value="THREONINE-PHOSPHATE DECARBOXYLASE"/>
    <property type="match status" value="1"/>
</dbReference>
<dbReference type="Gene3D" id="3.90.1150.10">
    <property type="entry name" value="Aspartate Aminotransferase, domain 1"/>
    <property type="match status" value="1"/>
</dbReference>